<dbReference type="Proteomes" id="UP000198661">
    <property type="component" value="Unassembled WGS sequence"/>
</dbReference>
<protein>
    <submittedName>
        <fullName evidence="1">Uncharacterized protein</fullName>
    </submittedName>
</protein>
<dbReference type="AlphaFoldDB" id="A0A1I2T4Z7"/>
<organism evidence="1 2">
    <name type="scientific">Planifilum fulgidum</name>
    <dbReference type="NCBI Taxonomy" id="201973"/>
    <lineage>
        <taxon>Bacteria</taxon>
        <taxon>Bacillati</taxon>
        <taxon>Bacillota</taxon>
        <taxon>Bacilli</taxon>
        <taxon>Bacillales</taxon>
        <taxon>Thermoactinomycetaceae</taxon>
        <taxon>Planifilum</taxon>
    </lineage>
</organism>
<dbReference type="EMBL" id="FOOK01000056">
    <property type="protein sequence ID" value="SFG60053.1"/>
    <property type="molecule type" value="Genomic_DNA"/>
</dbReference>
<proteinExistence type="predicted"/>
<keyword evidence="2" id="KW-1185">Reference proteome</keyword>
<dbReference type="OrthoDB" id="2455792at2"/>
<name>A0A1I2T4Z7_9BACL</name>
<dbReference type="RefSeq" id="WP_092041876.1">
    <property type="nucleotide sequence ID" value="NZ_FOOK01000056.1"/>
</dbReference>
<sequence>MFHVQTYIYFPVKKNPSFPVEIPVDDKVTLKKAEPYLDFNYLEGHIELSYYGQPILTEKLGDYIIDYWDYLFQAILSFMEKGSGGMYLPDQPIPIDIEKKGSKWVLMTIGRKGKYGKWLLPREELLKTLMNGAASFYKGLSDAFSDSIVQKYRFKDRYEYLLNFKKQYFGE</sequence>
<reference evidence="1 2" key="1">
    <citation type="submission" date="2016-10" db="EMBL/GenBank/DDBJ databases">
        <authorList>
            <person name="de Groot N.N."/>
        </authorList>
    </citation>
    <scope>NUCLEOTIDE SEQUENCE [LARGE SCALE GENOMIC DNA]</scope>
    <source>
        <strain evidence="1 2">DSM 44945</strain>
    </source>
</reference>
<gene>
    <name evidence="1" type="ORF">SAMN04488025_1565</name>
</gene>
<accession>A0A1I2T4Z7</accession>
<evidence type="ECO:0000313" key="1">
    <source>
        <dbReference type="EMBL" id="SFG60053.1"/>
    </source>
</evidence>
<evidence type="ECO:0000313" key="2">
    <source>
        <dbReference type="Proteomes" id="UP000198661"/>
    </source>
</evidence>